<evidence type="ECO:0000256" key="9">
    <source>
        <dbReference type="SAM" id="Phobius"/>
    </source>
</evidence>
<dbReference type="RefSeq" id="WP_354447041.1">
    <property type="nucleotide sequence ID" value="NZ_JBEPSH010000008.1"/>
</dbReference>
<keyword evidence="6 11" id="KW-0418">Kinase</keyword>
<dbReference type="Gene3D" id="1.10.287.130">
    <property type="match status" value="1"/>
</dbReference>
<dbReference type="Gene3D" id="3.30.565.10">
    <property type="entry name" value="Histidine kinase-like ATPase, C-terminal domain"/>
    <property type="match status" value="1"/>
</dbReference>
<dbReference type="CDD" id="cd00082">
    <property type="entry name" value="HisKA"/>
    <property type="match status" value="1"/>
</dbReference>
<dbReference type="Proteomes" id="UP001549320">
    <property type="component" value="Unassembled WGS sequence"/>
</dbReference>
<evidence type="ECO:0000256" key="4">
    <source>
        <dbReference type="ARBA" id="ARBA00022679"/>
    </source>
</evidence>
<feature type="transmembrane region" description="Helical" evidence="9">
    <location>
        <begin position="74"/>
        <end position="94"/>
    </location>
</feature>
<accession>A0ABV2QDS0</accession>
<evidence type="ECO:0000313" key="11">
    <source>
        <dbReference type="EMBL" id="MET4579189.1"/>
    </source>
</evidence>
<dbReference type="GO" id="GO:0004673">
    <property type="term" value="F:protein histidine kinase activity"/>
    <property type="evidence" value="ECO:0007669"/>
    <property type="project" value="UniProtKB-EC"/>
</dbReference>
<keyword evidence="4 11" id="KW-0808">Transferase</keyword>
<gene>
    <name evidence="11" type="ORF">ABIE13_004312</name>
</gene>
<dbReference type="PROSITE" id="PS50109">
    <property type="entry name" value="HIS_KIN"/>
    <property type="match status" value="1"/>
</dbReference>
<dbReference type="InterPro" id="IPR003661">
    <property type="entry name" value="HisK_dim/P_dom"/>
</dbReference>
<evidence type="ECO:0000256" key="1">
    <source>
        <dbReference type="ARBA" id="ARBA00000085"/>
    </source>
</evidence>
<evidence type="ECO:0000313" key="12">
    <source>
        <dbReference type="Proteomes" id="UP001549320"/>
    </source>
</evidence>
<evidence type="ECO:0000256" key="3">
    <source>
        <dbReference type="ARBA" id="ARBA00022553"/>
    </source>
</evidence>
<keyword evidence="8" id="KW-0902">Two-component regulatory system</keyword>
<keyword evidence="12" id="KW-1185">Reference proteome</keyword>
<evidence type="ECO:0000256" key="5">
    <source>
        <dbReference type="ARBA" id="ARBA00022741"/>
    </source>
</evidence>
<feature type="transmembrane region" description="Helical" evidence="9">
    <location>
        <begin position="43"/>
        <end position="67"/>
    </location>
</feature>
<dbReference type="SUPFAM" id="SSF55874">
    <property type="entry name" value="ATPase domain of HSP90 chaperone/DNA topoisomerase II/histidine kinase"/>
    <property type="match status" value="1"/>
</dbReference>
<keyword evidence="3" id="KW-0597">Phosphoprotein</keyword>
<protein>
    <recommendedName>
        <fullName evidence="2">histidine kinase</fullName>
        <ecNumber evidence="2">2.7.13.3</ecNumber>
    </recommendedName>
</protein>
<keyword evidence="9" id="KW-1133">Transmembrane helix</keyword>
<feature type="transmembrane region" description="Helical" evidence="9">
    <location>
        <begin position="135"/>
        <end position="165"/>
    </location>
</feature>
<dbReference type="PANTHER" id="PTHR42878">
    <property type="entry name" value="TWO-COMPONENT HISTIDINE KINASE"/>
    <property type="match status" value="1"/>
</dbReference>
<keyword evidence="9" id="KW-0812">Transmembrane</keyword>
<dbReference type="SMART" id="SM00388">
    <property type="entry name" value="HisKA"/>
    <property type="match status" value="1"/>
</dbReference>
<reference evidence="11 12" key="1">
    <citation type="submission" date="2024-06" db="EMBL/GenBank/DDBJ databases">
        <title>Sorghum-associated microbial communities from plants grown in Nebraska, USA.</title>
        <authorList>
            <person name="Schachtman D."/>
        </authorList>
    </citation>
    <scope>NUCLEOTIDE SEQUENCE [LARGE SCALE GENOMIC DNA]</scope>
    <source>
        <strain evidence="11 12">2709</strain>
    </source>
</reference>
<keyword evidence="5" id="KW-0547">Nucleotide-binding</keyword>
<name>A0ABV2QDS0_9BURK</name>
<dbReference type="InterPro" id="IPR036097">
    <property type="entry name" value="HisK_dim/P_sf"/>
</dbReference>
<evidence type="ECO:0000256" key="8">
    <source>
        <dbReference type="ARBA" id="ARBA00023012"/>
    </source>
</evidence>
<dbReference type="SUPFAM" id="SSF47384">
    <property type="entry name" value="Homodimeric domain of signal transducing histidine kinase"/>
    <property type="match status" value="1"/>
</dbReference>
<dbReference type="InterPro" id="IPR003594">
    <property type="entry name" value="HATPase_dom"/>
</dbReference>
<dbReference type="InterPro" id="IPR005467">
    <property type="entry name" value="His_kinase_dom"/>
</dbReference>
<dbReference type="Pfam" id="PF25323">
    <property type="entry name" value="6TM_PilS"/>
    <property type="match status" value="1"/>
</dbReference>
<feature type="domain" description="Histidine kinase" evidence="10">
    <location>
        <begin position="355"/>
        <end position="573"/>
    </location>
</feature>
<sequence length="585" mass="65010">MTQARPADQSSWFNSARMPSGLSSKLTLETDLGNPEDSDFARLWRAFMTARVMIALSLLSLYLFLYFASHTAPAWLLILSAAYLVLTLAVRLLAHPRRQGRHFDGQWLYTAGADLGFFGLLFLQQINSLNFSPLLALPVLMAAILGSRALALGTAALATLLLLGFTVRSTSSPDWAGSTEWAQTALAGAGLLVLGWLISHLAGRLAREERTARRNRAEAREQSMVNNMVIETLSDGVLVVDAHCVVRAANPAARLILNSDRDVTPPIFNLDDNPAWSQLAEIAHMSFVDRAVDSAQIVLRHADLQSSHLQVRTLLTPSLHDGRRGLCVMFLQDMREMEAQLRTEKLAAMGRMSAAVAHEIRNPLAAISQANALLEEELEKPEHRRLSEMVRQNAQRLGHIVDDVLSIARVQHQVDDGLDEVVELNSCTEVICRDWAQQNGAGAILDIQLQAPEVHVQFSREHLRRVLINLLDNALRYASRSPKAIEVKTHVVRDGPVMLAVWSDGAAMEPTVRRHLFEPFFSSESRSTGLGLFICRELCERHASSISYERSPRERENKPVDGNEFFLSLRRAPGSFSRPPLQDLP</sequence>
<evidence type="ECO:0000256" key="6">
    <source>
        <dbReference type="ARBA" id="ARBA00022777"/>
    </source>
</evidence>
<dbReference type="Pfam" id="PF02518">
    <property type="entry name" value="HATPase_c"/>
    <property type="match status" value="1"/>
</dbReference>
<dbReference type="SMART" id="SM00387">
    <property type="entry name" value="HATPase_c"/>
    <property type="match status" value="1"/>
</dbReference>
<evidence type="ECO:0000259" key="10">
    <source>
        <dbReference type="PROSITE" id="PS50109"/>
    </source>
</evidence>
<keyword evidence="7" id="KW-0067">ATP-binding</keyword>
<dbReference type="PRINTS" id="PR00344">
    <property type="entry name" value="BCTRLSENSOR"/>
</dbReference>
<dbReference type="PANTHER" id="PTHR42878:SF7">
    <property type="entry name" value="SENSOR HISTIDINE KINASE GLRK"/>
    <property type="match status" value="1"/>
</dbReference>
<proteinExistence type="predicted"/>
<dbReference type="InterPro" id="IPR036890">
    <property type="entry name" value="HATPase_C_sf"/>
</dbReference>
<comment type="catalytic activity">
    <reaction evidence="1">
        <text>ATP + protein L-histidine = ADP + protein N-phospho-L-histidine.</text>
        <dbReference type="EC" id="2.7.13.3"/>
    </reaction>
</comment>
<dbReference type="Pfam" id="PF00512">
    <property type="entry name" value="HisKA"/>
    <property type="match status" value="1"/>
</dbReference>
<evidence type="ECO:0000256" key="7">
    <source>
        <dbReference type="ARBA" id="ARBA00022840"/>
    </source>
</evidence>
<dbReference type="EC" id="2.7.13.3" evidence="2"/>
<comment type="caution">
    <text evidence="11">The sequence shown here is derived from an EMBL/GenBank/DDBJ whole genome shotgun (WGS) entry which is preliminary data.</text>
</comment>
<dbReference type="EMBL" id="JBEPSH010000008">
    <property type="protein sequence ID" value="MET4579189.1"/>
    <property type="molecule type" value="Genomic_DNA"/>
</dbReference>
<feature type="transmembrane region" description="Helical" evidence="9">
    <location>
        <begin position="185"/>
        <end position="206"/>
    </location>
</feature>
<keyword evidence="9" id="KW-0472">Membrane</keyword>
<organism evidence="11 12">
    <name type="scientific">Ottowia thiooxydans</name>
    <dbReference type="NCBI Taxonomy" id="219182"/>
    <lineage>
        <taxon>Bacteria</taxon>
        <taxon>Pseudomonadati</taxon>
        <taxon>Pseudomonadota</taxon>
        <taxon>Betaproteobacteria</taxon>
        <taxon>Burkholderiales</taxon>
        <taxon>Comamonadaceae</taxon>
        <taxon>Ottowia</taxon>
    </lineage>
</organism>
<evidence type="ECO:0000256" key="2">
    <source>
        <dbReference type="ARBA" id="ARBA00012438"/>
    </source>
</evidence>
<dbReference type="InterPro" id="IPR004358">
    <property type="entry name" value="Sig_transdc_His_kin-like_C"/>
</dbReference>
<dbReference type="InterPro" id="IPR050351">
    <property type="entry name" value="BphY/WalK/GraS-like"/>
</dbReference>